<sequence length="168" mass="18928">MTQEDLVRYVLIGAAIVIALLIRLRRIGRWQRLRAGMLWIVPAIFTGLAAMILWQFPPHGLEWLWVAFGLAAGGFFGWQRGRLVEIRVDPGSGLLLQRNSPTAFLFLGLLIVVRWALHGAVGLADARWHLGAMLVSDIFIAFATGVLVAYRLELYLRARRLPESREGR</sequence>
<evidence type="ECO:0008006" key="4">
    <source>
        <dbReference type="Google" id="ProtNLM"/>
    </source>
</evidence>
<dbReference type="EMBL" id="FUYM01000002">
    <property type="protein sequence ID" value="SKB39180.1"/>
    <property type="molecule type" value="Genomic_DNA"/>
</dbReference>
<dbReference type="Pfam" id="PF07301">
    <property type="entry name" value="DUF1453"/>
    <property type="match status" value="1"/>
</dbReference>
<gene>
    <name evidence="2" type="ORF">SAMN06295920_102271</name>
</gene>
<feature type="transmembrane region" description="Helical" evidence="1">
    <location>
        <begin position="63"/>
        <end position="81"/>
    </location>
</feature>
<keyword evidence="1" id="KW-0812">Transmembrane</keyword>
<keyword evidence="3" id="KW-1185">Reference proteome</keyword>
<feature type="transmembrane region" description="Helical" evidence="1">
    <location>
        <begin position="36"/>
        <end position="57"/>
    </location>
</feature>
<dbReference type="InterPro" id="IPR058247">
    <property type="entry name" value="DUF1453"/>
</dbReference>
<proteinExistence type="predicted"/>
<feature type="transmembrane region" description="Helical" evidence="1">
    <location>
        <begin position="130"/>
        <end position="150"/>
    </location>
</feature>
<protein>
    <recommendedName>
        <fullName evidence="4">DUF1453 family protein</fullName>
    </recommendedName>
</protein>
<dbReference type="Proteomes" id="UP000189818">
    <property type="component" value="Unassembled WGS sequence"/>
</dbReference>
<dbReference type="AlphaFoldDB" id="A0A1T5AWN7"/>
<reference evidence="3" key="1">
    <citation type="submission" date="2017-02" db="EMBL/GenBank/DDBJ databases">
        <authorList>
            <person name="Varghese N."/>
            <person name="Submissions S."/>
        </authorList>
    </citation>
    <scope>NUCLEOTIDE SEQUENCE [LARGE SCALE GENOMIC DNA]</scope>
    <source>
        <strain evidence="3">UM2</strain>
    </source>
</reference>
<organism evidence="2 3">
    <name type="scientific">Rhizorhabdus histidinilytica</name>
    <dbReference type="NCBI Taxonomy" id="439228"/>
    <lineage>
        <taxon>Bacteria</taxon>
        <taxon>Pseudomonadati</taxon>
        <taxon>Pseudomonadota</taxon>
        <taxon>Alphaproteobacteria</taxon>
        <taxon>Sphingomonadales</taxon>
        <taxon>Sphingomonadaceae</taxon>
        <taxon>Rhizorhabdus</taxon>
    </lineage>
</organism>
<dbReference type="OrthoDB" id="7204434at2"/>
<accession>A0A1T5AWN7</accession>
<evidence type="ECO:0000313" key="2">
    <source>
        <dbReference type="EMBL" id="SKB39180.1"/>
    </source>
</evidence>
<evidence type="ECO:0000256" key="1">
    <source>
        <dbReference type="SAM" id="Phobius"/>
    </source>
</evidence>
<evidence type="ECO:0000313" key="3">
    <source>
        <dbReference type="Proteomes" id="UP000189818"/>
    </source>
</evidence>
<keyword evidence="1" id="KW-0472">Membrane</keyword>
<name>A0A1T5AWN7_9SPHN</name>
<feature type="transmembrane region" description="Helical" evidence="1">
    <location>
        <begin position="102"/>
        <end position="124"/>
    </location>
</feature>
<feature type="transmembrane region" description="Helical" evidence="1">
    <location>
        <begin position="6"/>
        <end position="24"/>
    </location>
</feature>
<keyword evidence="1" id="KW-1133">Transmembrane helix</keyword>
<dbReference type="RefSeq" id="WP_079647027.1">
    <property type="nucleotide sequence ID" value="NZ_FUYM01000002.1"/>
</dbReference>